<organism evidence="4 5">
    <name type="scientific">Arabidopsis arenosa</name>
    <name type="common">Sand rock-cress</name>
    <name type="synonym">Cardaminopsis arenosa</name>
    <dbReference type="NCBI Taxonomy" id="38785"/>
    <lineage>
        <taxon>Eukaryota</taxon>
        <taxon>Viridiplantae</taxon>
        <taxon>Streptophyta</taxon>
        <taxon>Embryophyta</taxon>
        <taxon>Tracheophyta</taxon>
        <taxon>Spermatophyta</taxon>
        <taxon>Magnoliopsida</taxon>
        <taxon>eudicotyledons</taxon>
        <taxon>Gunneridae</taxon>
        <taxon>Pentapetalae</taxon>
        <taxon>rosids</taxon>
        <taxon>malvids</taxon>
        <taxon>Brassicales</taxon>
        <taxon>Brassicaceae</taxon>
        <taxon>Camelineae</taxon>
        <taxon>Arabidopsis</taxon>
    </lineage>
</organism>
<dbReference type="SUPFAM" id="SSF54001">
    <property type="entry name" value="Cysteine proteinases"/>
    <property type="match status" value="1"/>
</dbReference>
<gene>
    <name evidence="4" type="ORF">AARE701A_LOCUS19</name>
</gene>
<feature type="compositionally biased region" description="Basic residues" evidence="2">
    <location>
        <begin position="70"/>
        <end position="84"/>
    </location>
</feature>
<evidence type="ECO:0000313" key="4">
    <source>
        <dbReference type="EMBL" id="CAE5956234.1"/>
    </source>
</evidence>
<dbReference type="Pfam" id="PF02338">
    <property type="entry name" value="OTU"/>
    <property type="match status" value="1"/>
</dbReference>
<name>A0A8S1ZHQ5_ARAAE</name>
<dbReference type="GO" id="GO:0016491">
    <property type="term" value="F:oxidoreductase activity"/>
    <property type="evidence" value="ECO:0007669"/>
    <property type="project" value="InterPro"/>
</dbReference>
<dbReference type="PANTHER" id="PTHR42741">
    <property type="entry name" value="NITROREDUCTASE FAMILY PROTEIN"/>
    <property type="match status" value="1"/>
</dbReference>
<feature type="compositionally biased region" description="Basic residues" evidence="2">
    <location>
        <begin position="485"/>
        <end position="495"/>
    </location>
</feature>
<dbReference type="EMBL" id="LR999451">
    <property type="protein sequence ID" value="CAE5956234.1"/>
    <property type="molecule type" value="Genomic_DNA"/>
</dbReference>
<dbReference type="SUPFAM" id="SSF55469">
    <property type="entry name" value="FMN-dependent nitroreductase-like"/>
    <property type="match status" value="2"/>
</dbReference>
<keyword evidence="5" id="KW-1185">Reference proteome</keyword>
<dbReference type="PROSITE" id="PS00028">
    <property type="entry name" value="ZINC_FINGER_C2H2_1"/>
    <property type="match status" value="5"/>
</dbReference>
<dbReference type="PROSITE" id="PS50157">
    <property type="entry name" value="ZINC_FINGER_C2H2_2"/>
    <property type="match status" value="5"/>
</dbReference>
<dbReference type="CDD" id="cd02142">
    <property type="entry name" value="McbC_SagB-like_oxidoreductase"/>
    <property type="match status" value="2"/>
</dbReference>
<dbReference type="Pfam" id="PF13912">
    <property type="entry name" value="zf-C2H2_6"/>
    <property type="match status" value="5"/>
</dbReference>
<feature type="compositionally biased region" description="Basic and acidic residues" evidence="2">
    <location>
        <begin position="473"/>
        <end position="484"/>
    </location>
</feature>
<evidence type="ECO:0000256" key="2">
    <source>
        <dbReference type="SAM" id="MobiDB-lite"/>
    </source>
</evidence>
<dbReference type="Gene3D" id="3.40.109.10">
    <property type="entry name" value="NADH Oxidase"/>
    <property type="match status" value="2"/>
</dbReference>
<accession>A0A8S1ZHQ5</accession>
<feature type="region of interest" description="Disordered" evidence="2">
    <location>
        <begin position="451"/>
        <end position="510"/>
    </location>
</feature>
<feature type="region of interest" description="Disordered" evidence="2">
    <location>
        <begin position="105"/>
        <end position="161"/>
    </location>
</feature>
<evidence type="ECO:0000259" key="3">
    <source>
        <dbReference type="PROSITE" id="PS50157"/>
    </source>
</evidence>
<feature type="domain" description="C2H2-type" evidence="3">
    <location>
        <begin position="92"/>
        <end position="119"/>
    </location>
</feature>
<evidence type="ECO:0000256" key="1">
    <source>
        <dbReference type="PROSITE-ProRule" id="PRU00042"/>
    </source>
</evidence>
<sequence length="1292" mass="145010">MHGVMNSSCIDFVMFSRGQHDEDNMSRRPWKRERSMPTQHHHHLNLSPNEDEELANCLVLLSNSGDAHGDHHKQHGHGKGKTVKKQKTAQVFQCKACKKVFTSHQALGGHRASHKKVKGCFASQDKEEEEEEEYKEDDDEDEDEDEEEEEDKSTAHIPRKRSNAHECTICHRVFSSGQALGGHKRCHWLTPSNYLRMTSLHDHHHSVGRPQPLDQPSLDLNLACQEYSVDPTAMSVGMIERDGGGNSHNATSSSWQIMNYLRSLLTMLNMRVMRLTAYCVHMSQDGAWGDYIQLQAAANITHTGIRVHRDNSPSNETMPKVPNGRMINLSYHSGNHYNSVCPKDEDAIHQKTTTVWWDYENAKITVSMDHELTLDWIVKKVEEYEFGQVELRLVVGYHNSPHPKFPSNIPIIYGNKCKRDNPHTIVIEEMEERHKCKLCWKSFANGRALGGHMRSHMLPSQPESASSSMADPLQDRESETESSKKPTRKRSRLNRRSNEEGKSETAGAAEIKIGVQELSEACTEQEPMSSVSDAATEEEDVALSLMLLSRDKWEKEERGKKKRNNKWFECETCEKVFKSYQALGGHRASHRKKRAETDQLVSDELKKKKKKTSTTSHHECPICSKVFSSGQALGGHKRSHASASNDESTIRRSGIIISLIDLNLPAPSEEEDMASKRKGEGRMMNPTISWRLASSTSLLSIHRTPTSAFISAMTFSSSSSSSSLELVLEYHNQTKHSFTGYARGPRGLDWANQPNPFRRYLSAPLLPLQHPNHDDDDDSPLYSCLFDSLPPPKPISLATISHLFYHSLALSAWKTTGSSTWPLRVNPSSGNLHPTEAYLIAPPIPSLSQSAFVAHYAPKEHSLEVRAHIPSSFFPNFFPENSFLIGISSIFWREAWKYGERAFRYCNHDVGHAIAALTIAAAELGWDLKLLDGFGADDLKSLMGLPEFQMPGKGKGKLPEIEFEHPDCLLLVFPHGTRDINLDYLGICSALRDFPSLEWNGNPNTLSKEHLCWDIIYRTAKAVEKPPLIYSTSSSIDASFTSSALFSQSSYNKLTARQVVRTRRSAVDMDAVTCIDMSAFYQILMHCLPSGSTTGEPQREQLALPFRALPLDTAEVHLALFVHRVSGLPKGLYFLVRNEDHLSDLKTATRPEFEWKKPDGCPNDLPLYKLTEGDCQKLAKGLSCHQDIAGDGCFSLGMVARFEPALREKGSWVYPRLFWETGVIGQVLYLEAHAMGISATGIGCYFDDPVHEILGIKDSSFQSLYHFTVGGPVVDKRIMTLPAYPGPTTTVA</sequence>
<feature type="domain" description="C2H2-type" evidence="3">
    <location>
        <begin position="434"/>
        <end position="456"/>
    </location>
</feature>
<feature type="region of interest" description="Disordered" evidence="2">
    <location>
        <begin position="65"/>
        <end position="84"/>
    </location>
</feature>
<dbReference type="InterPro" id="IPR013087">
    <property type="entry name" value="Znf_C2H2_type"/>
</dbReference>
<dbReference type="SMART" id="SM00355">
    <property type="entry name" value="ZnF_C2H2"/>
    <property type="match status" value="5"/>
</dbReference>
<dbReference type="InterPro" id="IPR038765">
    <property type="entry name" value="Papain-like_cys_pep_sf"/>
</dbReference>
<dbReference type="Proteomes" id="UP000682877">
    <property type="component" value="Chromosome 1"/>
</dbReference>
<dbReference type="Gene3D" id="3.30.160.60">
    <property type="entry name" value="Classic Zinc Finger"/>
    <property type="match status" value="1"/>
</dbReference>
<feature type="compositionally biased region" description="Acidic residues" evidence="2">
    <location>
        <begin position="126"/>
        <end position="151"/>
    </location>
</feature>
<dbReference type="GO" id="GO:0008270">
    <property type="term" value="F:zinc ion binding"/>
    <property type="evidence" value="ECO:0007669"/>
    <property type="project" value="UniProtKB-KW"/>
</dbReference>
<proteinExistence type="predicted"/>
<feature type="domain" description="C2H2-type" evidence="3">
    <location>
        <begin position="618"/>
        <end position="645"/>
    </location>
</feature>
<dbReference type="Pfam" id="PF00881">
    <property type="entry name" value="Nitroreductase"/>
    <property type="match status" value="1"/>
</dbReference>
<reference evidence="4" key="1">
    <citation type="submission" date="2021-01" db="EMBL/GenBank/DDBJ databases">
        <authorList>
            <person name="Bezrukov I."/>
        </authorList>
    </citation>
    <scope>NUCLEOTIDE SEQUENCE</scope>
</reference>
<feature type="domain" description="C2H2-type" evidence="3">
    <location>
        <begin position="165"/>
        <end position="187"/>
    </location>
</feature>
<feature type="domain" description="C2H2-type" evidence="3">
    <location>
        <begin position="568"/>
        <end position="595"/>
    </location>
</feature>
<dbReference type="SUPFAM" id="SSF57667">
    <property type="entry name" value="beta-beta-alpha zinc fingers"/>
    <property type="match status" value="2"/>
</dbReference>
<dbReference type="Gene3D" id="3.90.70.80">
    <property type="match status" value="1"/>
</dbReference>
<dbReference type="InterPro" id="IPR000415">
    <property type="entry name" value="Nitroreductase-like"/>
</dbReference>
<keyword evidence="1" id="KW-0863">Zinc-finger</keyword>
<keyword evidence="1" id="KW-0862">Zinc</keyword>
<dbReference type="InterPro" id="IPR036236">
    <property type="entry name" value="Znf_C2H2_sf"/>
</dbReference>
<protein>
    <recommendedName>
        <fullName evidence="3">C2H2-type domain-containing protein</fullName>
    </recommendedName>
</protein>
<evidence type="ECO:0000313" key="5">
    <source>
        <dbReference type="Proteomes" id="UP000682877"/>
    </source>
</evidence>
<keyword evidence="1" id="KW-0479">Metal-binding</keyword>
<dbReference type="PANTHER" id="PTHR42741:SF3">
    <property type="entry name" value="NITROREDUCTASE FAMILY PROTEIN"/>
    <property type="match status" value="1"/>
</dbReference>
<dbReference type="InterPro" id="IPR003323">
    <property type="entry name" value="OTU_dom"/>
</dbReference>
<dbReference type="InterPro" id="IPR029479">
    <property type="entry name" value="Nitroreductase"/>
</dbReference>
<dbReference type="FunFam" id="3.40.109.10:FF:000031">
    <property type="entry name" value="Nitroreductase family protein"/>
    <property type="match status" value="1"/>
</dbReference>